<feature type="transmembrane region" description="Helical" evidence="1">
    <location>
        <begin position="84"/>
        <end position="106"/>
    </location>
</feature>
<dbReference type="Proteomes" id="UP001597493">
    <property type="component" value="Unassembled WGS sequence"/>
</dbReference>
<sequence>MKTKWWTWIMLAAGIAAGLIVYPDMPDRLPVHWGISGEADRFADKTAGLFLLPGIALLLSLFMEVSAGLEARRKHGEANLPNMYIIRNIVVLGLMLLQAYVIYFGYGGQLPISKVMAIVLGLIFIVTGNYMPRLRPNRFVGIRTPYTLSNPDAWRKANRLGGMLFAAGGALMLLTLALPTQLQTNVLPVLIVLTALSQLYARLKAGNAPKP</sequence>
<dbReference type="EMBL" id="JBHUMY010000006">
    <property type="protein sequence ID" value="MFD2659691.1"/>
    <property type="molecule type" value="Genomic_DNA"/>
</dbReference>
<keyword evidence="1" id="KW-1133">Transmembrane helix</keyword>
<evidence type="ECO:0000259" key="2">
    <source>
        <dbReference type="Pfam" id="PF07853"/>
    </source>
</evidence>
<organism evidence="3 4">
    <name type="scientific">Paenibacillus thailandensis</name>
    <dbReference type="NCBI Taxonomy" id="393250"/>
    <lineage>
        <taxon>Bacteria</taxon>
        <taxon>Bacillati</taxon>
        <taxon>Bacillota</taxon>
        <taxon>Bacilli</taxon>
        <taxon>Bacillales</taxon>
        <taxon>Paenibacillaceae</taxon>
        <taxon>Paenibacillus</taxon>
    </lineage>
</organism>
<dbReference type="PANTHER" id="PTHR37810">
    <property type="entry name" value="IMMUNITY PROTEIN SDPI"/>
    <property type="match status" value="1"/>
</dbReference>
<evidence type="ECO:0000313" key="3">
    <source>
        <dbReference type="EMBL" id="MFD2659691.1"/>
    </source>
</evidence>
<feature type="transmembrane region" description="Helical" evidence="1">
    <location>
        <begin position="160"/>
        <end position="179"/>
    </location>
</feature>
<dbReference type="Pfam" id="PF07853">
    <property type="entry name" value="DUF1648"/>
    <property type="match status" value="1"/>
</dbReference>
<keyword evidence="1" id="KW-0812">Transmembrane</keyword>
<protein>
    <submittedName>
        <fullName evidence="3">SdpI family protein</fullName>
    </submittedName>
</protein>
<dbReference type="PANTHER" id="PTHR37810:SF5">
    <property type="entry name" value="IMMUNITY PROTEIN SDPI"/>
    <property type="match status" value="1"/>
</dbReference>
<dbReference type="Pfam" id="PF13630">
    <property type="entry name" value="SdpI"/>
    <property type="match status" value="1"/>
</dbReference>
<keyword evidence="4" id="KW-1185">Reference proteome</keyword>
<dbReference type="InterPro" id="IPR025962">
    <property type="entry name" value="SdpI/YhfL"/>
</dbReference>
<keyword evidence="1" id="KW-0472">Membrane</keyword>
<gene>
    <name evidence="3" type="ORF">ACFSW5_05350</name>
</gene>
<evidence type="ECO:0000256" key="1">
    <source>
        <dbReference type="SAM" id="Phobius"/>
    </source>
</evidence>
<proteinExistence type="predicted"/>
<reference evidence="4" key="1">
    <citation type="journal article" date="2019" name="Int. J. Syst. Evol. Microbiol.">
        <title>The Global Catalogue of Microorganisms (GCM) 10K type strain sequencing project: providing services to taxonomists for standard genome sequencing and annotation.</title>
        <authorList>
            <consortium name="The Broad Institute Genomics Platform"/>
            <consortium name="The Broad Institute Genome Sequencing Center for Infectious Disease"/>
            <person name="Wu L."/>
            <person name="Ma J."/>
        </authorList>
    </citation>
    <scope>NUCLEOTIDE SEQUENCE [LARGE SCALE GENOMIC DNA]</scope>
    <source>
        <strain evidence="4">TISTR 1827</strain>
    </source>
</reference>
<name>A0ABW5QTC9_9BACL</name>
<comment type="caution">
    <text evidence="3">The sequence shown here is derived from an EMBL/GenBank/DDBJ whole genome shotgun (WGS) entry which is preliminary data.</text>
</comment>
<evidence type="ECO:0000313" key="4">
    <source>
        <dbReference type="Proteomes" id="UP001597493"/>
    </source>
</evidence>
<dbReference type="InterPro" id="IPR012867">
    <property type="entry name" value="DUF1648"/>
</dbReference>
<dbReference type="PIRSF" id="PIRSF038959">
    <property type="entry name" value="SdpI"/>
    <property type="match status" value="1"/>
</dbReference>
<dbReference type="InterPro" id="IPR026272">
    <property type="entry name" value="SdpI"/>
</dbReference>
<feature type="transmembrane region" description="Helical" evidence="1">
    <location>
        <begin position="42"/>
        <end position="63"/>
    </location>
</feature>
<feature type="transmembrane region" description="Helical" evidence="1">
    <location>
        <begin position="112"/>
        <end position="131"/>
    </location>
</feature>
<feature type="domain" description="DUF1648" evidence="2">
    <location>
        <begin position="9"/>
        <end position="56"/>
    </location>
</feature>
<accession>A0ABW5QTC9</accession>
<feature type="transmembrane region" description="Helical" evidence="1">
    <location>
        <begin position="5"/>
        <end position="22"/>
    </location>
</feature>
<dbReference type="RefSeq" id="WP_379270381.1">
    <property type="nucleotide sequence ID" value="NZ_JBHUGT010000023.1"/>
</dbReference>